<dbReference type="AlphaFoldDB" id="A0A3R9WQ59"/>
<dbReference type="PROSITE" id="PS00704">
    <property type="entry name" value="PROK_CO2_ANHYDRASE_1"/>
    <property type="match status" value="1"/>
</dbReference>
<dbReference type="GO" id="GO:0008270">
    <property type="term" value="F:zinc ion binding"/>
    <property type="evidence" value="ECO:0007669"/>
    <property type="project" value="UniProtKB-UniRule"/>
</dbReference>
<keyword evidence="10" id="KW-1185">Reference proteome</keyword>
<evidence type="ECO:0000256" key="2">
    <source>
        <dbReference type="ARBA" id="ARBA00012925"/>
    </source>
</evidence>
<keyword evidence="4 7" id="KW-0456">Lyase</keyword>
<feature type="region of interest" description="Disordered" evidence="8">
    <location>
        <begin position="1"/>
        <end position="35"/>
    </location>
</feature>
<feature type="binding site" evidence="6">
    <location>
        <position position="116"/>
    </location>
    <ligand>
        <name>Zn(2+)</name>
        <dbReference type="ChEBI" id="CHEBI:29105"/>
    </ligand>
</feature>
<reference evidence="9 10" key="1">
    <citation type="submission" date="2018-12" db="EMBL/GenBank/DDBJ databases">
        <title>Sphingomonas sp. HMF7854 Genome sequencing and assembly.</title>
        <authorList>
            <person name="Cha I."/>
            <person name="Kang H."/>
            <person name="Kim H."/>
            <person name="Kang J."/>
            <person name="Joh K."/>
        </authorList>
    </citation>
    <scope>NUCLEOTIDE SEQUENCE [LARGE SCALE GENOMIC DNA]</scope>
    <source>
        <strain evidence="9 10">HMF7854</strain>
    </source>
</reference>
<evidence type="ECO:0000256" key="1">
    <source>
        <dbReference type="ARBA" id="ARBA00006217"/>
    </source>
</evidence>
<dbReference type="PROSITE" id="PS00705">
    <property type="entry name" value="PROK_CO2_ANHYDRASE_2"/>
    <property type="match status" value="1"/>
</dbReference>
<dbReference type="InterPro" id="IPR015892">
    <property type="entry name" value="Carbonic_anhydrase_CS"/>
</dbReference>
<gene>
    <name evidence="9" type="ORF">HMF7854_13310</name>
</gene>
<evidence type="ECO:0000313" key="9">
    <source>
        <dbReference type="EMBL" id="RST31706.1"/>
    </source>
</evidence>
<dbReference type="SMART" id="SM00947">
    <property type="entry name" value="Pro_CA"/>
    <property type="match status" value="1"/>
</dbReference>
<dbReference type="GO" id="GO:0004089">
    <property type="term" value="F:carbonate dehydratase activity"/>
    <property type="evidence" value="ECO:0007669"/>
    <property type="project" value="UniProtKB-UniRule"/>
</dbReference>
<evidence type="ECO:0000313" key="10">
    <source>
        <dbReference type="Proteomes" id="UP000274661"/>
    </source>
</evidence>
<evidence type="ECO:0000256" key="5">
    <source>
        <dbReference type="ARBA" id="ARBA00048348"/>
    </source>
</evidence>
<dbReference type="EMBL" id="RWJF01000001">
    <property type="protein sequence ID" value="RST31706.1"/>
    <property type="molecule type" value="Genomic_DNA"/>
</dbReference>
<evidence type="ECO:0000256" key="4">
    <source>
        <dbReference type="ARBA" id="ARBA00023239"/>
    </source>
</evidence>
<keyword evidence="3 6" id="KW-0862">Zinc</keyword>
<dbReference type="Pfam" id="PF00484">
    <property type="entry name" value="Pro_CA"/>
    <property type="match status" value="1"/>
</dbReference>
<dbReference type="InterPro" id="IPR006311">
    <property type="entry name" value="TAT_signal"/>
</dbReference>
<feature type="binding site" evidence="6">
    <location>
        <position position="169"/>
    </location>
    <ligand>
        <name>Zn(2+)</name>
        <dbReference type="ChEBI" id="CHEBI:29105"/>
    </ligand>
</feature>
<dbReference type="CDD" id="cd03378">
    <property type="entry name" value="beta_CA_cladeC"/>
    <property type="match status" value="1"/>
</dbReference>
<evidence type="ECO:0000256" key="8">
    <source>
        <dbReference type="SAM" id="MobiDB-lite"/>
    </source>
</evidence>
<dbReference type="PANTHER" id="PTHR11002:SF79">
    <property type="entry name" value="CARBONIC ANHYDRASE 2"/>
    <property type="match status" value="1"/>
</dbReference>
<comment type="catalytic activity">
    <reaction evidence="5 7">
        <text>hydrogencarbonate + H(+) = CO2 + H2O</text>
        <dbReference type="Rhea" id="RHEA:10748"/>
        <dbReference type="ChEBI" id="CHEBI:15377"/>
        <dbReference type="ChEBI" id="CHEBI:15378"/>
        <dbReference type="ChEBI" id="CHEBI:16526"/>
        <dbReference type="ChEBI" id="CHEBI:17544"/>
        <dbReference type="EC" id="4.2.1.1"/>
    </reaction>
</comment>
<dbReference type="PANTHER" id="PTHR11002">
    <property type="entry name" value="CARBONIC ANHYDRASE"/>
    <property type="match status" value="1"/>
</dbReference>
<dbReference type="Gene3D" id="3.40.1050.10">
    <property type="entry name" value="Carbonic anhydrase"/>
    <property type="match status" value="1"/>
</dbReference>
<organism evidence="9 10">
    <name type="scientific">Sphingomonas ginkgonis</name>
    <dbReference type="NCBI Taxonomy" id="2315330"/>
    <lineage>
        <taxon>Bacteria</taxon>
        <taxon>Pseudomonadati</taxon>
        <taxon>Pseudomonadota</taxon>
        <taxon>Alphaproteobacteria</taxon>
        <taxon>Sphingomonadales</taxon>
        <taxon>Sphingomonadaceae</taxon>
        <taxon>Sphingomonas</taxon>
    </lineage>
</organism>
<comment type="cofactor">
    <cofactor evidence="6">
        <name>Zn(2+)</name>
        <dbReference type="ChEBI" id="CHEBI:29105"/>
    </cofactor>
    <text evidence="6">Binds 1 zinc ion per subunit.</text>
</comment>
<comment type="similarity">
    <text evidence="1 7">Belongs to the beta-class carbonic anhydrase family.</text>
</comment>
<proteinExistence type="inferred from homology"/>
<dbReference type="OrthoDB" id="9797527at2"/>
<evidence type="ECO:0000256" key="6">
    <source>
        <dbReference type="PIRSR" id="PIRSR601765-1"/>
    </source>
</evidence>
<dbReference type="Proteomes" id="UP000274661">
    <property type="component" value="Unassembled WGS sequence"/>
</dbReference>
<keyword evidence="6" id="KW-0479">Metal-binding</keyword>
<protein>
    <recommendedName>
        <fullName evidence="2 7">Carbonic anhydrase</fullName>
        <ecNumber evidence="2 7">4.2.1.1</ecNumber>
    </recommendedName>
    <alternativeName>
        <fullName evidence="7">Carbonate dehydratase</fullName>
    </alternativeName>
</protein>
<dbReference type="PROSITE" id="PS51318">
    <property type="entry name" value="TAT"/>
    <property type="match status" value="1"/>
</dbReference>
<comment type="caution">
    <text evidence="9">The sequence shown here is derived from an EMBL/GenBank/DDBJ whole genome shotgun (WGS) entry which is preliminary data.</text>
</comment>
<sequence>MARTVRNGADPAASGPATPAGHLRRREKGPLMPSADFNRRSLLTATIAGAAALCFPPALALANPAEAPAGPSPAEALARLKAGNARFLAGGAALHPASMVGGLAKAQHPYAVIVSCADSRVAPELLFSTGLGELFVVRNAGHSVTPLEMGGIEYAVEHLGAPLIVVLGHERCGAVNAAVEVATKGTALPASLGAMVAPIVPTAREAVHGISGAEATEAAVQANVRRVVDQLRHAPGSLLEEPLEKGRLMIVGARYDLDEGRVTFIA</sequence>
<comment type="function">
    <text evidence="7">Reversible hydration of carbon dioxide.</text>
</comment>
<accession>A0A3R9WQ59</accession>
<feature type="binding site" evidence="6">
    <location>
        <position position="118"/>
    </location>
    <ligand>
        <name>Zn(2+)</name>
        <dbReference type="ChEBI" id="CHEBI:29105"/>
    </ligand>
</feature>
<dbReference type="GO" id="GO:0015976">
    <property type="term" value="P:carbon utilization"/>
    <property type="evidence" value="ECO:0007669"/>
    <property type="project" value="InterPro"/>
</dbReference>
<dbReference type="InterPro" id="IPR036874">
    <property type="entry name" value="Carbonic_anhydrase_sf"/>
</dbReference>
<evidence type="ECO:0000256" key="7">
    <source>
        <dbReference type="RuleBase" id="RU003956"/>
    </source>
</evidence>
<evidence type="ECO:0000256" key="3">
    <source>
        <dbReference type="ARBA" id="ARBA00022833"/>
    </source>
</evidence>
<dbReference type="EC" id="4.2.1.1" evidence="2 7"/>
<dbReference type="InterPro" id="IPR001765">
    <property type="entry name" value="Carbonic_anhydrase"/>
</dbReference>
<feature type="binding site" evidence="6">
    <location>
        <position position="172"/>
    </location>
    <ligand>
        <name>Zn(2+)</name>
        <dbReference type="ChEBI" id="CHEBI:29105"/>
    </ligand>
</feature>
<name>A0A3R9WQ59_9SPHN</name>
<dbReference type="SUPFAM" id="SSF53056">
    <property type="entry name" value="beta-carbonic anhydrase, cab"/>
    <property type="match status" value="1"/>
</dbReference>